<organism evidence="8 9">
    <name type="scientific">Orchesella dallaii</name>
    <dbReference type="NCBI Taxonomy" id="48710"/>
    <lineage>
        <taxon>Eukaryota</taxon>
        <taxon>Metazoa</taxon>
        <taxon>Ecdysozoa</taxon>
        <taxon>Arthropoda</taxon>
        <taxon>Hexapoda</taxon>
        <taxon>Collembola</taxon>
        <taxon>Entomobryomorpha</taxon>
        <taxon>Entomobryoidea</taxon>
        <taxon>Orchesellidae</taxon>
        <taxon>Orchesellinae</taxon>
        <taxon>Orchesella</taxon>
    </lineage>
</organism>
<evidence type="ECO:0000256" key="3">
    <source>
        <dbReference type="ARBA" id="ARBA00012855"/>
    </source>
</evidence>
<gene>
    <name evidence="8" type="ORF">ODALV1_LOCUS6629</name>
</gene>
<dbReference type="EMBL" id="CAXLJM020000020">
    <property type="protein sequence ID" value="CAL8087083.1"/>
    <property type="molecule type" value="Genomic_DNA"/>
</dbReference>
<evidence type="ECO:0000259" key="7">
    <source>
        <dbReference type="Pfam" id="PF14748"/>
    </source>
</evidence>
<dbReference type="HAMAP" id="MF_01925">
    <property type="entry name" value="P5C_reductase"/>
    <property type="match status" value="1"/>
</dbReference>
<dbReference type="PANTHER" id="PTHR11645:SF69">
    <property type="entry name" value="PYRROLINE-5-CARBOXYLATE REDUCTASE"/>
    <property type="match status" value="1"/>
</dbReference>
<feature type="domain" description="Pyrroline-5-carboxylate reductase catalytic N-terminal" evidence="6">
    <location>
        <begin position="6"/>
        <end position="105"/>
    </location>
</feature>
<keyword evidence="5" id="KW-0560">Oxidoreductase</keyword>
<reference evidence="8 9" key="1">
    <citation type="submission" date="2024-08" db="EMBL/GenBank/DDBJ databases">
        <authorList>
            <person name="Cucini C."/>
            <person name="Frati F."/>
        </authorList>
    </citation>
    <scope>NUCLEOTIDE SEQUENCE [LARGE SCALE GENOMIC DNA]</scope>
</reference>
<evidence type="ECO:0000313" key="8">
    <source>
        <dbReference type="EMBL" id="CAL8087083.1"/>
    </source>
</evidence>
<comment type="similarity">
    <text evidence="2 5">Belongs to the pyrroline-5-carboxylate reductase family.</text>
</comment>
<dbReference type="Gene3D" id="3.40.50.720">
    <property type="entry name" value="NAD(P)-binding Rossmann-like Domain"/>
    <property type="match status" value="1"/>
</dbReference>
<evidence type="ECO:0000256" key="1">
    <source>
        <dbReference type="ARBA" id="ARBA00005205"/>
    </source>
</evidence>
<dbReference type="Pfam" id="PF14748">
    <property type="entry name" value="P5CR_dimer"/>
    <property type="match status" value="1"/>
</dbReference>
<keyword evidence="5" id="KW-0028">Amino-acid biosynthesis</keyword>
<dbReference type="Pfam" id="PF03807">
    <property type="entry name" value="F420_oxidored"/>
    <property type="match status" value="1"/>
</dbReference>
<keyword evidence="9" id="KW-1185">Reference proteome</keyword>
<dbReference type="InterPro" id="IPR008927">
    <property type="entry name" value="6-PGluconate_DH-like_C_sf"/>
</dbReference>
<keyword evidence="5" id="KW-0521">NADP</keyword>
<dbReference type="EC" id="1.5.1.2" evidence="3 5"/>
<dbReference type="InterPro" id="IPR036291">
    <property type="entry name" value="NAD(P)-bd_dom_sf"/>
</dbReference>
<evidence type="ECO:0000256" key="5">
    <source>
        <dbReference type="RuleBase" id="RU003903"/>
    </source>
</evidence>
<keyword evidence="4 5" id="KW-0641">Proline biosynthesis</keyword>
<evidence type="ECO:0000313" key="9">
    <source>
        <dbReference type="Proteomes" id="UP001642540"/>
    </source>
</evidence>
<name>A0ABP1Q2M3_9HEXA</name>
<feature type="domain" description="Pyrroline-5-carboxylate reductase dimerisation" evidence="7">
    <location>
        <begin position="173"/>
        <end position="279"/>
    </location>
</feature>
<comment type="pathway">
    <text evidence="1 5">Amino-acid biosynthesis; L-proline biosynthesis; L-proline from L-glutamate 5-semialdehyde: step 1/1.</text>
</comment>
<dbReference type="Gene3D" id="1.10.3730.10">
    <property type="entry name" value="ProC C-terminal domain-like"/>
    <property type="match status" value="1"/>
</dbReference>
<dbReference type="Proteomes" id="UP001642540">
    <property type="component" value="Unassembled WGS sequence"/>
</dbReference>
<sequence length="288" mass="30673">MLGLNLGFIGAGQMARAIGISLIQKGLVKPSQVIVSSPEASHLDVWKGHGCNATFHNVEVLQSSQLIVWAVKPQYFQAALQDTMAKMNGPQDPVQDKFHVSIMAGVPLDKFSNLLHSHLKISPVRSARVMPNIAMRVSTGVSVYTMGKEAQKSDHTNLNALLSSLGLTYQVAESQINAYCGLFASGIGFMFPILEAMADGGVKMGIPRDLSLQISAQTMKGAAELLLNNDAADPSLNHPGQLKDSVCSPGGTTIEGVAELEEHGVRNAFIKAIQAATLKGDLLDKNSK</sequence>
<dbReference type="PANTHER" id="PTHR11645">
    <property type="entry name" value="PYRROLINE-5-CARBOXYLATE REDUCTASE"/>
    <property type="match status" value="1"/>
</dbReference>
<evidence type="ECO:0000256" key="2">
    <source>
        <dbReference type="ARBA" id="ARBA00005525"/>
    </source>
</evidence>
<comment type="caution">
    <text evidence="8">The sequence shown here is derived from an EMBL/GenBank/DDBJ whole genome shotgun (WGS) entry which is preliminary data.</text>
</comment>
<dbReference type="InterPro" id="IPR000304">
    <property type="entry name" value="Pyrroline-COOH_reductase"/>
</dbReference>
<protein>
    <recommendedName>
        <fullName evidence="3 5">Pyrroline-5-carboxylate reductase</fullName>
        <ecNumber evidence="3 5">1.5.1.2</ecNumber>
    </recommendedName>
</protein>
<dbReference type="PIRSF" id="PIRSF000193">
    <property type="entry name" value="Pyrrol-5-carb_rd"/>
    <property type="match status" value="1"/>
</dbReference>
<dbReference type="SUPFAM" id="SSF48179">
    <property type="entry name" value="6-phosphogluconate dehydrogenase C-terminal domain-like"/>
    <property type="match status" value="1"/>
</dbReference>
<dbReference type="NCBIfam" id="TIGR00112">
    <property type="entry name" value="proC"/>
    <property type="match status" value="1"/>
</dbReference>
<comment type="catalytic activity">
    <reaction evidence="5">
        <text>L-proline + NADP(+) = (S)-1-pyrroline-5-carboxylate + NADPH + 2 H(+)</text>
        <dbReference type="Rhea" id="RHEA:14109"/>
        <dbReference type="ChEBI" id="CHEBI:15378"/>
        <dbReference type="ChEBI" id="CHEBI:17388"/>
        <dbReference type="ChEBI" id="CHEBI:57783"/>
        <dbReference type="ChEBI" id="CHEBI:58349"/>
        <dbReference type="ChEBI" id="CHEBI:60039"/>
        <dbReference type="EC" id="1.5.1.2"/>
    </reaction>
</comment>
<evidence type="ECO:0000259" key="6">
    <source>
        <dbReference type="Pfam" id="PF03807"/>
    </source>
</evidence>
<evidence type="ECO:0000256" key="4">
    <source>
        <dbReference type="ARBA" id="ARBA00022650"/>
    </source>
</evidence>
<dbReference type="SUPFAM" id="SSF51735">
    <property type="entry name" value="NAD(P)-binding Rossmann-fold domains"/>
    <property type="match status" value="1"/>
</dbReference>
<dbReference type="InterPro" id="IPR028939">
    <property type="entry name" value="P5C_Rdtase_cat_N"/>
</dbReference>
<proteinExistence type="inferred from homology"/>
<dbReference type="PROSITE" id="PS00521">
    <property type="entry name" value="P5CR"/>
    <property type="match status" value="1"/>
</dbReference>
<dbReference type="InterPro" id="IPR029036">
    <property type="entry name" value="P5CR_dimer"/>
</dbReference>
<dbReference type="InterPro" id="IPR053790">
    <property type="entry name" value="P5CR-like_CS"/>
</dbReference>
<accession>A0ABP1Q2M3</accession>